<feature type="transmembrane region" description="Helical" evidence="3">
    <location>
        <begin position="177"/>
        <end position="201"/>
    </location>
</feature>
<dbReference type="RefSeq" id="WP_310272839.1">
    <property type="nucleotide sequence ID" value="NZ_JAVDXW010000001.1"/>
</dbReference>
<dbReference type="GO" id="GO:0003677">
    <property type="term" value="F:DNA binding"/>
    <property type="evidence" value="ECO:0007669"/>
    <property type="project" value="InterPro"/>
</dbReference>
<keyword evidence="3" id="KW-1133">Transmembrane helix</keyword>
<feature type="region of interest" description="Disordered" evidence="2">
    <location>
        <begin position="731"/>
        <end position="758"/>
    </location>
</feature>
<evidence type="ECO:0000313" key="7">
    <source>
        <dbReference type="Proteomes" id="UP001180845"/>
    </source>
</evidence>
<name>A0AAE3ZDK0_9ACTN</name>
<organism evidence="5 7">
    <name type="scientific">Haloactinomyces albus</name>
    <dbReference type="NCBI Taxonomy" id="1352928"/>
    <lineage>
        <taxon>Bacteria</taxon>
        <taxon>Bacillati</taxon>
        <taxon>Actinomycetota</taxon>
        <taxon>Actinomycetes</taxon>
        <taxon>Actinopolysporales</taxon>
        <taxon>Actinopolysporaceae</taxon>
        <taxon>Haloactinomyces</taxon>
    </lineage>
</organism>
<reference evidence="5" key="1">
    <citation type="submission" date="2023-07" db="EMBL/GenBank/DDBJ databases">
        <title>Sequencing the genomes of 1000 actinobacteria strains.</title>
        <authorList>
            <person name="Klenk H.-P."/>
        </authorList>
    </citation>
    <scope>NUCLEOTIDE SEQUENCE</scope>
    <source>
        <strain evidence="5">DSM 45977</strain>
    </source>
</reference>
<dbReference type="Pfam" id="PF01580">
    <property type="entry name" value="FtsK_SpoIIIE"/>
    <property type="match status" value="1"/>
</dbReference>
<dbReference type="InterPro" id="IPR027417">
    <property type="entry name" value="P-loop_NTPase"/>
</dbReference>
<dbReference type="SUPFAM" id="SSF52540">
    <property type="entry name" value="P-loop containing nucleoside triphosphate hydrolases"/>
    <property type="match status" value="1"/>
</dbReference>
<keyword evidence="1" id="KW-0067">ATP-binding</keyword>
<evidence type="ECO:0000313" key="5">
    <source>
        <dbReference type="EMBL" id="MDR7301831.1"/>
    </source>
</evidence>
<dbReference type="Proteomes" id="UP001180845">
    <property type="component" value="Unassembled WGS sequence"/>
</dbReference>
<evidence type="ECO:0000259" key="4">
    <source>
        <dbReference type="PROSITE" id="PS50901"/>
    </source>
</evidence>
<keyword evidence="3" id="KW-0472">Membrane</keyword>
<evidence type="ECO:0000313" key="6">
    <source>
        <dbReference type="EMBL" id="MDR7304721.1"/>
    </source>
</evidence>
<feature type="binding site" evidence="1">
    <location>
        <begin position="420"/>
        <end position="427"/>
    </location>
    <ligand>
        <name>ATP</name>
        <dbReference type="ChEBI" id="CHEBI:30616"/>
    </ligand>
</feature>
<feature type="domain" description="FtsK" evidence="4">
    <location>
        <begin position="395"/>
        <end position="593"/>
    </location>
</feature>
<dbReference type="EMBL" id="JAVDXW010000001">
    <property type="protein sequence ID" value="MDR7301831.1"/>
    <property type="molecule type" value="Genomic_DNA"/>
</dbReference>
<sequence length="758" mass="81980">MSSTEPHMGDLIRFPQTPDHATGNTVPAPRHTEQTHQDGTDQSSEHDGHHEQPNTVPGTTLAVDTPRALQRLPRPALPPALARTARTTGVATRRAAGATWRVAKPAGQVGLRHGAYTLGGTWELTRRGFSRLTHGDLTEAVRAAKAAGDLGMVAELEQRRRDAANDRWKRITAQVKLTGIVAATGSGVVVGASLAVLIAGVVVQLVPDGADFAAVWTDGWWAFLVGTAQFVAWVASLWPWMLAALVATLGYAAWRAGHDSDFVPAWISAGEQPGGKDVVPDEGAILDALRNLNLPPLNKAIKEGWKPRWVQPTGRDGRGWRTQLELPQGVTVEKINDNKDVLAHNLVRKRNEVWPTEPRDKPGVLDLWVADQGILSGPVDVWPLLEEGTTDYFTGVPVGIDARGDEVTGKLMAANYVIGGTMGSGKTSLVVNLLLGAILDPLVEIDVHVMAYNVDFDPLRPRLRSLVKGDEDEQIEAALDMLRELREEVTQRGKILDEIGGEETKLTRDIAEQDARMRPRLVVVDECQELFEHDEHGKEAKELAEKVAKKARKTGITLVWATPSPSAASLPRDLAKTASHRVCFAIGDHQGSDAVLGTGKHKAGITATGLVPGEDVGTAMATGFRRDAGLVRCHHIRKEKGIDEITPVVQRALALREDAGITANPAADRSQQPRDLLADLDAVLGTEPVPAADVPALLARHAPKWAPYQRLTGKQLRVQLTDDYGIKVPSTGNKFPLDPATVRSEQARRATADLDTEE</sequence>
<keyword evidence="1" id="KW-0547">Nucleotide-binding</keyword>
<dbReference type="Gene3D" id="3.40.50.300">
    <property type="entry name" value="P-loop containing nucleotide triphosphate hydrolases"/>
    <property type="match status" value="1"/>
</dbReference>
<evidence type="ECO:0000256" key="2">
    <source>
        <dbReference type="SAM" id="MobiDB-lite"/>
    </source>
</evidence>
<feature type="region of interest" description="Disordered" evidence="2">
    <location>
        <begin position="1"/>
        <end position="61"/>
    </location>
</feature>
<keyword evidence="7" id="KW-1185">Reference proteome</keyword>
<protein>
    <submittedName>
        <fullName evidence="5">S-DNA-T family DNA segregation ATPase FtsK/SpoIIIE</fullName>
    </submittedName>
</protein>
<dbReference type="EMBL" id="JAVDXW010000006">
    <property type="protein sequence ID" value="MDR7304721.1"/>
    <property type="molecule type" value="Genomic_DNA"/>
</dbReference>
<keyword evidence="3" id="KW-0812">Transmembrane</keyword>
<feature type="transmembrane region" description="Helical" evidence="3">
    <location>
        <begin position="221"/>
        <end position="254"/>
    </location>
</feature>
<evidence type="ECO:0000256" key="3">
    <source>
        <dbReference type="SAM" id="Phobius"/>
    </source>
</evidence>
<dbReference type="PROSITE" id="PS50901">
    <property type="entry name" value="FTSK"/>
    <property type="match status" value="1"/>
</dbReference>
<proteinExistence type="predicted"/>
<evidence type="ECO:0000256" key="1">
    <source>
        <dbReference type="PROSITE-ProRule" id="PRU00289"/>
    </source>
</evidence>
<comment type="caution">
    <text evidence="5">The sequence shown here is derived from an EMBL/GenBank/DDBJ whole genome shotgun (WGS) entry which is preliminary data.</text>
</comment>
<accession>A0AAE3ZDK0</accession>
<dbReference type="InterPro" id="IPR002543">
    <property type="entry name" value="FtsK_dom"/>
</dbReference>
<feature type="compositionally biased region" description="Basic and acidic residues" evidence="2">
    <location>
        <begin position="30"/>
        <end position="52"/>
    </location>
</feature>
<dbReference type="GO" id="GO:0005524">
    <property type="term" value="F:ATP binding"/>
    <property type="evidence" value="ECO:0007669"/>
    <property type="project" value="UniProtKB-UniRule"/>
</dbReference>
<gene>
    <name evidence="5" type="ORF">JOF55_002012</name>
    <name evidence="6" type="ORF">JOF55_004965</name>
</gene>
<dbReference type="AlphaFoldDB" id="A0AAE3ZDK0"/>